<feature type="compositionally biased region" description="Low complexity" evidence="2">
    <location>
        <begin position="489"/>
        <end position="573"/>
    </location>
</feature>
<comment type="caution">
    <text evidence="1">Lacks conserved residue(s) required for the propagation of feature annotation.</text>
</comment>
<feature type="region of interest" description="Disordered" evidence="2">
    <location>
        <begin position="604"/>
        <end position="623"/>
    </location>
</feature>
<feature type="chain" id="PRO_5044891327" description="Peptidase M12B domain-containing protein" evidence="3">
    <location>
        <begin position="19"/>
        <end position="658"/>
    </location>
</feature>
<dbReference type="PROSITE" id="PS50215">
    <property type="entry name" value="ADAM_MEPRO"/>
    <property type="match status" value="1"/>
</dbReference>
<feature type="binding site" evidence="1">
    <location>
        <position position="373"/>
    </location>
    <ligand>
        <name>Zn(2+)</name>
        <dbReference type="ChEBI" id="CHEBI:29105"/>
        <note>catalytic</note>
    </ligand>
</feature>
<evidence type="ECO:0000256" key="1">
    <source>
        <dbReference type="PROSITE-ProRule" id="PRU00276"/>
    </source>
</evidence>
<dbReference type="AlphaFoldDB" id="A0ABD3NSB8"/>
<evidence type="ECO:0000313" key="5">
    <source>
        <dbReference type="EMBL" id="KAL3778624.1"/>
    </source>
</evidence>
<dbReference type="Gene3D" id="3.40.390.10">
    <property type="entry name" value="Collagenase (Catalytic Domain)"/>
    <property type="match status" value="1"/>
</dbReference>
<feature type="compositionally biased region" description="Basic and acidic residues" evidence="2">
    <location>
        <begin position="155"/>
        <end position="181"/>
    </location>
</feature>
<proteinExistence type="predicted"/>
<evidence type="ECO:0000313" key="6">
    <source>
        <dbReference type="Proteomes" id="UP001530400"/>
    </source>
</evidence>
<keyword evidence="1" id="KW-0479">Metal-binding</keyword>
<accession>A0ABD3NSB8</accession>
<comment type="caution">
    <text evidence="5">The sequence shown here is derived from an EMBL/GenBank/DDBJ whole genome shotgun (WGS) entry which is preliminary data.</text>
</comment>
<keyword evidence="1" id="KW-0862">Zinc</keyword>
<keyword evidence="6" id="KW-1185">Reference proteome</keyword>
<name>A0ABD3NSB8_9STRA</name>
<dbReference type="PANTHER" id="PTHR33683:SF46">
    <property type="entry name" value="SUSHI DOMAIN-CONTAINING PROTEIN"/>
    <property type="match status" value="1"/>
</dbReference>
<dbReference type="InterPro" id="IPR001590">
    <property type="entry name" value="Peptidase_M12B"/>
</dbReference>
<sequence>MIRLSLLKLFLLISSTHAAPSTIGASMRSARANGHASFQINAEKADGSTFQFNVVEASIPALNANTQLKLADGSTSSIGAGVLHTLLVSDGDNGETFALLAVDEDDNVHGIVDRKNEKPMKIRQNGNNGKAFAEEETNLVAPDWSCGTDHVDAEGNPFHRDLEEDHHHDHEHEHDHRDHSHHDHSHHHKIESAMQSLSKQLRGTKINPLNKQPVRHLQSSSNYNYQVDLYMEIDNAFVTRSGGTMQTALNYINSLVTAANVVYEVEIDTHLHVAFVELNTVYDLSTSTSDALSIMRTTYANSVWHTAGIDLHHALLGKGLGGGIAYVGVLCRSDYGYGLTASIGGSFVSLDYRVVWDLVAFMHELGHNFNSPHSHDTNGYNPAIDTCGTTCPASSTNTKWSTIMSYCHLCSGSYANQMYSFGGSYSGAGTKTDVNSWINDVELMNNGNTVRASVDPRREAHRMYYHASTRGSCLAVPVAPATPAPVTPKPTNAPVTPKPTNAPVTSKPTNAPVSSAPVTPSPTDAPVTSAPVTPKPTDAPVTAAPVTPQPTDAPVTASPTKAPITNPPTTATNCEDPNITQTDCIAAPNCEWIKVKRNGYCRFSTSNPNPPSPTPPTTPNPTGGGGGTCDGVGASCTASSGNCCNGCQMKGKWANTCK</sequence>
<dbReference type="SUPFAM" id="SSF55486">
    <property type="entry name" value="Metalloproteases ('zincins'), catalytic domain"/>
    <property type="match status" value="1"/>
</dbReference>
<feature type="region of interest" description="Disordered" evidence="2">
    <location>
        <begin position="155"/>
        <end position="192"/>
    </location>
</feature>
<keyword evidence="3" id="KW-0732">Signal</keyword>
<dbReference type="InterPro" id="IPR024079">
    <property type="entry name" value="MetalloPept_cat_dom_sf"/>
</dbReference>
<feature type="active site" evidence="1">
    <location>
        <position position="364"/>
    </location>
</feature>
<gene>
    <name evidence="5" type="ORF">ACHAWO_007429</name>
</gene>
<feature type="binding site" evidence="1">
    <location>
        <position position="363"/>
    </location>
    <ligand>
        <name>Zn(2+)</name>
        <dbReference type="ChEBI" id="CHEBI:29105"/>
        <note>catalytic</note>
    </ligand>
</feature>
<feature type="signal peptide" evidence="3">
    <location>
        <begin position="1"/>
        <end position="18"/>
    </location>
</feature>
<dbReference type="EMBL" id="JALLPJ020000977">
    <property type="protein sequence ID" value="KAL3778624.1"/>
    <property type="molecule type" value="Genomic_DNA"/>
</dbReference>
<protein>
    <recommendedName>
        <fullName evidence="4">Peptidase M12B domain-containing protein</fullName>
    </recommendedName>
</protein>
<reference evidence="5 6" key="1">
    <citation type="submission" date="2024-10" db="EMBL/GenBank/DDBJ databases">
        <title>Updated reference genomes for cyclostephanoid diatoms.</title>
        <authorList>
            <person name="Roberts W.R."/>
            <person name="Alverson A.J."/>
        </authorList>
    </citation>
    <scope>NUCLEOTIDE SEQUENCE [LARGE SCALE GENOMIC DNA]</scope>
    <source>
        <strain evidence="5 6">AJA010-31</strain>
    </source>
</reference>
<evidence type="ECO:0000259" key="4">
    <source>
        <dbReference type="PROSITE" id="PS50215"/>
    </source>
</evidence>
<organism evidence="5 6">
    <name type="scientific">Cyclotella atomus</name>
    <dbReference type="NCBI Taxonomy" id="382360"/>
    <lineage>
        <taxon>Eukaryota</taxon>
        <taxon>Sar</taxon>
        <taxon>Stramenopiles</taxon>
        <taxon>Ochrophyta</taxon>
        <taxon>Bacillariophyta</taxon>
        <taxon>Coscinodiscophyceae</taxon>
        <taxon>Thalassiosirophycidae</taxon>
        <taxon>Stephanodiscales</taxon>
        <taxon>Stephanodiscaceae</taxon>
        <taxon>Cyclotella</taxon>
    </lineage>
</organism>
<dbReference type="PANTHER" id="PTHR33683">
    <property type="entry name" value="1, PUTATIVE-RELATED"/>
    <property type="match status" value="1"/>
</dbReference>
<feature type="binding site" evidence="1">
    <location>
        <position position="367"/>
    </location>
    <ligand>
        <name>Zn(2+)</name>
        <dbReference type="ChEBI" id="CHEBI:29105"/>
        <note>catalytic</note>
    </ligand>
</feature>
<feature type="compositionally biased region" description="Pro residues" evidence="2">
    <location>
        <begin position="608"/>
        <end position="619"/>
    </location>
</feature>
<evidence type="ECO:0000256" key="2">
    <source>
        <dbReference type="SAM" id="MobiDB-lite"/>
    </source>
</evidence>
<feature type="domain" description="Peptidase M12B" evidence="4">
    <location>
        <begin position="225"/>
        <end position="407"/>
    </location>
</feature>
<dbReference type="Pfam" id="PF13688">
    <property type="entry name" value="Reprolysin_5"/>
    <property type="match status" value="1"/>
</dbReference>
<evidence type="ECO:0000256" key="3">
    <source>
        <dbReference type="SAM" id="SignalP"/>
    </source>
</evidence>
<dbReference type="GO" id="GO:0046872">
    <property type="term" value="F:metal ion binding"/>
    <property type="evidence" value="ECO:0007669"/>
    <property type="project" value="UniProtKB-KW"/>
</dbReference>
<dbReference type="Proteomes" id="UP001530400">
    <property type="component" value="Unassembled WGS sequence"/>
</dbReference>
<feature type="region of interest" description="Disordered" evidence="2">
    <location>
        <begin position="484"/>
        <end position="574"/>
    </location>
</feature>